<dbReference type="InterPro" id="IPR036034">
    <property type="entry name" value="PDZ_sf"/>
</dbReference>
<dbReference type="Proteomes" id="UP000648182">
    <property type="component" value="Unassembled WGS sequence"/>
</dbReference>
<name>A0ABR8VQL3_9BACI</name>
<dbReference type="InterPro" id="IPR036366">
    <property type="entry name" value="PGBDSf"/>
</dbReference>
<keyword evidence="4 5" id="KW-0720">Serine protease</keyword>
<dbReference type="Pfam" id="PF03572">
    <property type="entry name" value="Peptidase_S41"/>
    <property type="match status" value="1"/>
</dbReference>
<keyword evidence="2 5" id="KW-0645">Protease</keyword>
<evidence type="ECO:0000259" key="7">
    <source>
        <dbReference type="PROSITE" id="PS50106"/>
    </source>
</evidence>
<feature type="transmembrane region" description="Helical" evidence="6">
    <location>
        <begin position="25"/>
        <end position="47"/>
    </location>
</feature>
<dbReference type="CDD" id="cd06782">
    <property type="entry name" value="cpPDZ_CPP-like"/>
    <property type="match status" value="1"/>
</dbReference>
<protein>
    <submittedName>
        <fullName evidence="8">S41 family peptidase</fullName>
    </submittedName>
</protein>
<evidence type="ECO:0000256" key="6">
    <source>
        <dbReference type="SAM" id="Phobius"/>
    </source>
</evidence>
<dbReference type="InterPro" id="IPR005151">
    <property type="entry name" value="Tail-specific_protease"/>
</dbReference>
<dbReference type="SUPFAM" id="SSF50156">
    <property type="entry name" value="PDZ domain-like"/>
    <property type="match status" value="1"/>
</dbReference>
<reference evidence="8 9" key="1">
    <citation type="submission" date="2020-08" db="EMBL/GenBank/DDBJ databases">
        <title>A Genomic Blueprint of the Chicken Gut Microbiome.</title>
        <authorList>
            <person name="Gilroy R."/>
            <person name="Ravi A."/>
            <person name="Getino M."/>
            <person name="Pursley I."/>
            <person name="Horton D.L."/>
            <person name="Alikhan N.-F."/>
            <person name="Baker D."/>
            <person name="Gharbi K."/>
            <person name="Hall N."/>
            <person name="Watson M."/>
            <person name="Adriaenssens E.M."/>
            <person name="Foster-Nyarko E."/>
            <person name="Jarju S."/>
            <person name="Secka A."/>
            <person name="Antonio M."/>
            <person name="Oren A."/>
            <person name="Chaudhuri R."/>
            <person name="La Ragione R.M."/>
            <person name="Hildebrand F."/>
            <person name="Pallen M.J."/>
        </authorList>
    </citation>
    <scope>NUCLEOTIDE SEQUENCE [LARGE SCALE GENOMIC DNA]</scope>
    <source>
        <strain evidence="8 9">Sa1BUA2</strain>
    </source>
</reference>
<dbReference type="SMART" id="SM00228">
    <property type="entry name" value="PDZ"/>
    <property type="match status" value="1"/>
</dbReference>
<dbReference type="CDD" id="cd07560">
    <property type="entry name" value="Peptidase_S41_CPP"/>
    <property type="match status" value="1"/>
</dbReference>
<dbReference type="InterPro" id="IPR001478">
    <property type="entry name" value="PDZ"/>
</dbReference>
<dbReference type="NCBIfam" id="TIGR00225">
    <property type="entry name" value="prc"/>
    <property type="match status" value="1"/>
</dbReference>
<dbReference type="InterPro" id="IPR002477">
    <property type="entry name" value="Peptidoglycan-bd-like"/>
</dbReference>
<evidence type="ECO:0000256" key="2">
    <source>
        <dbReference type="ARBA" id="ARBA00022670"/>
    </source>
</evidence>
<proteinExistence type="inferred from homology"/>
<dbReference type="EMBL" id="JACSPV010000043">
    <property type="protein sequence ID" value="MBD8006997.1"/>
    <property type="molecule type" value="Genomic_DNA"/>
</dbReference>
<sequence length="488" mass="54001">MEEDQNNREDIPQHAGFIKMKKFRFVMLIFLVVFLTAGVTILALSFGDEKAVNVGMQERSEFNKLYDTYDKLKKSYFQDVKEDKLIDGAIDGMVKALDDPYSDYMTKEESKVFEESITSSFEGIGAEIQEKNGTIVVVSPIKGSPAEKAGIKPNDKVTEVDGKSVTGMSANEAVLLIRGEKGTKVTLTIERKEGEEPEKVTITRDEIPINTVYPEMLDNGVAKIQITSFSSHTDKDLNEALKEMEDKGMKSLVLDLRKNPGGLLDQAINISNLFVPKGGKLFQVAYRNGKVEEYVAKDGKKITVPTVVLVDEGSASASEILAAAVSESAGIPLVGEKTFGKGTVQTTDEFQDGSNIKYTMAKWLTPEGNWINEKGIQPDKRVAMPKYASLSYIDPDHKLKVDSASSEVKTAEQILKELGYDPGKVDSYYDEDTKQAVMEFQQDEKLKTTGELSGDTTIALMNKIREHLVENDPQVKEAVKMLSKKKGK</sequence>
<evidence type="ECO:0000256" key="4">
    <source>
        <dbReference type="ARBA" id="ARBA00022825"/>
    </source>
</evidence>
<evidence type="ECO:0000256" key="1">
    <source>
        <dbReference type="ARBA" id="ARBA00009179"/>
    </source>
</evidence>
<evidence type="ECO:0000256" key="3">
    <source>
        <dbReference type="ARBA" id="ARBA00022801"/>
    </source>
</evidence>
<dbReference type="Gene3D" id="3.30.750.44">
    <property type="match status" value="1"/>
</dbReference>
<dbReference type="Pfam" id="PF01471">
    <property type="entry name" value="PG_binding_1"/>
    <property type="match status" value="1"/>
</dbReference>
<dbReference type="PANTHER" id="PTHR32060">
    <property type="entry name" value="TAIL-SPECIFIC PROTEASE"/>
    <property type="match status" value="1"/>
</dbReference>
<dbReference type="PANTHER" id="PTHR32060:SF30">
    <property type="entry name" value="CARBOXY-TERMINAL PROCESSING PROTEASE CTPA"/>
    <property type="match status" value="1"/>
</dbReference>
<dbReference type="PROSITE" id="PS50106">
    <property type="entry name" value="PDZ"/>
    <property type="match status" value="1"/>
</dbReference>
<dbReference type="InterPro" id="IPR041489">
    <property type="entry name" value="PDZ_6"/>
</dbReference>
<dbReference type="Pfam" id="PF17820">
    <property type="entry name" value="PDZ_6"/>
    <property type="match status" value="1"/>
</dbReference>
<dbReference type="Gene3D" id="1.10.101.10">
    <property type="entry name" value="PGBD-like superfamily/PGBD"/>
    <property type="match status" value="1"/>
</dbReference>
<dbReference type="Pfam" id="PF22694">
    <property type="entry name" value="CtpB_N-like"/>
    <property type="match status" value="1"/>
</dbReference>
<dbReference type="InterPro" id="IPR029045">
    <property type="entry name" value="ClpP/crotonase-like_dom_sf"/>
</dbReference>
<dbReference type="InterPro" id="IPR036365">
    <property type="entry name" value="PGBD-like_sf"/>
</dbReference>
<keyword evidence="6" id="KW-0472">Membrane</keyword>
<keyword evidence="6" id="KW-1133">Transmembrane helix</keyword>
<keyword evidence="3 5" id="KW-0378">Hydrolase</keyword>
<dbReference type="Gene3D" id="2.30.42.10">
    <property type="match status" value="1"/>
</dbReference>
<comment type="caution">
    <text evidence="8">The sequence shown here is derived from an EMBL/GenBank/DDBJ whole genome shotgun (WGS) entry which is preliminary data.</text>
</comment>
<dbReference type="SUPFAM" id="SSF52096">
    <property type="entry name" value="ClpP/crotonase"/>
    <property type="match status" value="1"/>
</dbReference>
<comment type="similarity">
    <text evidence="1 5">Belongs to the peptidase S41A family.</text>
</comment>
<dbReference type="SUPFAM" id="SSF47090">
    <property type="entry name" value="PGBD-like"/>
    <property type="match status" value="1"/>
</dbReference>
<gene>
    <name evidence="8" type="ORF">H9631_18190</name>
</gene>
<accession>A0ABR8VQL3</accession>
<evidence type="ECO:0000313" key="8">
    <source>
        <dbReference type="EMBL" id="MBD8006997.1"/>
    </source>
</evidence>
<keyword evidence="6" id="KW-0812">Transmembrane</keyword>
<dbReference type="SMART" id="SM00245">
    <property type="entry name" value="TSPc"/>
    <property type="match status" value="1"/>
</dbReference>
<evidence type="ECO:0000313" key="9">
    <source>
        <dbReference type="Proteomes" id="UP000648182"/>
    </source>
</evidence>
<feature type="domain" description="PDZ" evidence="7">
    <location>
        <begin position="114"/>
        <end position="178"/>
    </location>
</feature>
<dbReference type="InterPro" id="IPR055210">
    <property type="entry name" value="CtpA/B_N"/>
</dbReference>
<organism evidence="8 9">
    <name type="scientific">Bacillus norwichensis</name>
    <dbReference type="NCBI Taxonomy" id="2762217"/>
    <lineage>
        <taxon>Bacteria</taxon>
        <taxon>Bacillati</taxon>
        <taxon>Bacillota</taxon>
        <taxon>Bacilli</taxon>
        <taxon>Bacillales</taxon>
        <taxon>Bacillaceae</taxon>
        <taxon>Bacillus</taxon>
    </lineage>
</organism>
<dbReference type="Gene3D" id="3.90.226.10">
    <property type="entry name" value="2-enoyl-CoA Hydratase, Chain A, domain 1"/>
    <property type="match status" value="1"/>
</dbReference>
<keyword evidence="9" id="KW-1185">Reference proteome</keyword>
<dbReference type="InterPro" id="IPR004447">
    <property type="entry name" value="Peptidase_S41A"/>
</dbReference>
<evidence type="ECO:0000256" key="5">
    <source>
        <dbReference type="RuleBase" id="RU004404"/>
    </source>
</evidence>